<keyword evidence="2" id="KW-1185">Reference proteome</keyword>
<dbReference type="EMBL" id="JBHRYN010000012">
    <property type="protein sequence ID" value="MFC3702229.1"/>
    <property type="molecule type" value="Genomic_DNA"/>
</dbReference>
<comment type="caution">
    <text evidence="1">The sequence shown here is derived from an EMBL/GenBank/DDBJ whole genome shotgun (WGS) entry which is preliminary data.</text>
</comment>
<organism evidence="1 2">
    <name type="scientific">Reinekea marina</name>
    <dbReference type="NCBI Taxonomy" id="1310421"/>
    <lineage>
        <taxon>Bacteria</taxon>
        <taxon>Pseudomonadati</taxon>
        <taxon>Pseudomonadota</taxon>
        <taxon>Gammaproteobacteria</taxon>
        <taxon>Oceanospirillales</taxon>
        <taxon>Saccharospirillaceae</taxon>
        <taxon>Reinekea</taxon>
    </lineage>
</organism>
<protein>
    <submittedName>
        <fullName evidence="1">Uncharacterized protein</fullName>
    </submittedName>
</protein>
<dbReference type="Proteomes" id="UP001595710">
    <property type="component" value="Unassembled WGS sequence"/>
</dbReference>
<accession>A0ABV7WV86</accession>
<reference evidence="2" key="1">
    <citation type="journal article" date="2019" name="Int. J. Syst. Evol. Microbiol.">
        <title>The Global Catalogue of Microorganisms (GCM) 10K type strain sequencing project: providing services to taxonomists for standard genome sequencing and annotation.</title>
        <authorList>
            <consortium name="The Broad Institute Genomics Platform"/>
            <consortium name="The Broad Institute Genome Sequencing Center for Infectious Disease"/>
            <person name="Wu L."/>
            <person name="Ma J."/>
        </authorList>
    </citation>
    <scope>NUCLEOTIDE SEQUENCE [LARGE SCALE GENOMIC DNA]</scope>
    <source>
        <strain evidence="2">CECT 8288</strain>
    </source>
</reference>
<proteinExistence type="predicted"/>
<dbReference type="RefSeq" id="WP_290281456.1">
    <property type="nucleotide sequence ID" value="NZ_JAUFQI010000001.1"/>
</dbReference>
<evidence type="ECO:0000313" key="2">
    <source>
        <dbReference type="Proteomes" id="UP001595710"/>
    </source>
</evidence>
<name>A0ABV7WV86_9GAMM</name>
<dbReference type="PROSITE" id="PS51257">
    <property type="entry name" value="PROKAR_LIPOPROTEIN"/>
    <property type="match status" value="1"/>
</dbReference>
<dbReference type="SUPFAM" id="SSF82171">
    <property type="entry name" value="DPP6 N-terminal domain-like"/>
    <property type="match status" value="1"/>
</dbReference>
<sequence>MKPTLFATAIILGLMGCNSEDSNTESLNKQYSMTSLPEGFQTFSEADSTNRGTLRSTNEPVYVFKSLTNGSTDIKFYSSDGEEITSIDTPKILDIRDINQNYAAINIENIDITVGTENYSGNYTLIYDKKTGSLYPLIENNTPIEYRVDAEHEYWYTDTRFSNIADTSKLYFRHTDAKSLHIAELNEGAFIVTKIFDDYAGYLVVDKDGTILRKNWSGGDFIWVDPETLEQTTLAASTDVRPFLINGQLHGYNQTDNNIYELDRDGLNLTLTSSPWTTEEYRVSSYSVKRGNYEMTDECNVFQFNQDTKTIAKVASENQTAGGRKAAAAGNNTLFCLFGGTTDNSTPKFAAFNLNELKLELFNASNGTTVNAGERLSVVSDHELMFYDNTQGTLTEYYIKIDGTEYQKENSTGRVNVIRHLRN</sequence>
<evidence type="ECO:0000313" key="1">
    <source>
        <dbReference type="EMBL" id="MFC3702229.1"/>
    </source>
</evidence>
<gene>
    <name evidence="1" type="ORF">ACFOND_11295</name>
</gene>